<protein>
    <submittedName>
        <fullName evidence="1">Uncharacterized protein</fullName>
    </submittedName>
</protein>
<dbReference type="eggNOG" id="ENOG502ZDZ5">
    <property type="taxonomic scope" value="Bacteria"/>
</dbReference>
<organism evidence="1 2">
    <name type="scientific">Thiobacillus denitrificans (strain ATCC 25259 / T1)</name>
    <dbReference type="NCBI Taxonomy" id="292415"/>
    <lineage>
        <taxon>Bacteria</taxon>
        <taxon>Pseudomonadati</taxon>
        <taxon>Pseudomonadota</taxon>
        <taxon>Betaproteobacteria</taxon>
        <taxon>Nitrosomonadales</taxon>
        <taxon>Thiobacillaceae</taxon>
        <taxon>Thiobacillus</taxon>
    </lineage>
</organism>
<proteinExistence type="predicted"/>
<dbReference type="Proteomes" id="UP000008291">
    <property type="component" value="Chromosome"/>
</dbReference>
<dbReference type="EMBL" id="CP000116">
    <property type="protein sequence ID" value="AAZ98208.1"/>
    <property type="molecule type" value="Genomic_DNA"/>
</dbReference>
<dbReference type="AlphaFoldDB" id="Q3SGN9"/>
<sequence>MTDSTPTPDRETPIYDAVRYVTPEQIEQTARRNAAARCFDLGDEHLNVIRSLIAHYKRGCCARGSRLVHEAMRFLEEAYEFRGGRAYLHSLFAVVADARGVLARIHELAGLPALAPAVESPGGGA</sequence>
<gene>
    <name evidence="1" type="ordered locus">Tbd_2255</name>
</gene>
<dbReference type="KEGG" id="tbd:Tbd_2255"/>
<dbReference type="STRING" id="292415.Tbd_2255"/>
<name>Q3SGN9_THIDA</name>
<keyword evidence="2" id="KW-1185">Reference proteome</keyword>
<evidence type="ECO:0000313" key="1">
    <source>
        <dbReference type="EMBL" id="AAZ98208.1"/>
    </source>
</evidence>
<accession>Q3SGN9</accession>
<dbReference type="RefSeq" id="WP_011312767.1">
    <property type="nucleotide sequence ID" value="NC_007404.1"/>
</dbReference>
<dbReference type="OrthoDB" id="8562164at2"/>
<reference evidence="1 2" key="1">
    <citation type="journal article" date="2006" name="J. Bacteriol.">
        <title>The genome sequence of the obligately chemolithoautotrophic, facultatively anaerobic bacterium Thiobacillus denitrificans.</title>
        <authorList>
            <person name="Beller H.R."/>
            <person name="Chain P.S."/>
            <person name="Letain T.E."/>
            <person name="Chakicherla A."/>
            <person name="Larimer F.W."/>
            <person name="Richardson P.M."/>
            <person name="Coleman M.A."/>
            <person name="Wood A.P."/>
            <person name="Kelly D.P."/>
        </authorList>
    </citation>
    <scope>NUCLEOTIDE SEQUENCE [LARGE SCALE GENOMIC DNA]</scope>
    <source>
        <strain evidence="1 2">ATCC 25259</strain>
    </source>
</reference>
<evidence type="ECO:0000313" key="2">
    <source>
        <dbReference type="Proteomes" id="UP000008291"/>
    </source>
</evidence>
<dbReference type="HOGENOM" id="CLU_1991642_0_0_4"/>